<keyword evidence="5" id="KW-0677">Repeat</keyword>
<proteinExistence type="inferred from homology"/>
<dbReference type="GO" id="GO:0005524">
    <property type="term" value="F:ATP binding"/>
    <property type="evidence" value="ECO:0007669"/>
    <property type="project" value="UniProtKB-KW"/>
</dbReference>
<dbReference type="FunFam" id="1.20.140.100:FF:000001">
    <property type="entry name" value="dynein heavy chain 17, axonemal"/>
    <property type="match status" value="1"/>
</dbReference>
<dbReference type="InterPro" id="IPR056759">
    <property type="entry name" value="DYH2-5-8_CC"/>
</dbReference>
<reference evidence="18 19" key="1">
    <citation type="journal article" date="2010" name="Science">
        <title>Genomic comparison of the ants Camponotus floridanus and Harpegnathos saltator.</title>
        <authorList>
            <person name="Bonasio R."/>
            <person name="Zhang G."/>
            <person name="Ye C."/>
            <person name="Mutti N.S."/>
            <person name="Fang X."/>
            <person name="Qin N."/>
            <person name="Donahue G."/>
            <person name="Yang P."/>
            <person name="Li Q."/>
            <person name="Li C."/>
            <person name="Zhang P."/>
            <person name="Huang Z."/>
            <person name="Berger S.L."/>
            <person name="Reinberg D."/>
            <person name="Wang J."/>
            <person name="Liebig J."/>
        </authorList>
    </citation>
    <scope>NUCLEOTIDE SEQUENCE [LARGE SCALE GENOMIC DNA]</scope>
    <source>
        <strain evidence="19">C129</strain>
    </source>
</reference>
<evidence type="ECO:0000256" key="14">
    <source>
        <dbReference type="SAM" id="Coils"/>
    </source>
</evidence>
<evidence type="ECO:0000256" key="2">
    <source>
        <dbReference type="ARBA" id="ARBA00008887"/>
    </source>
</evidence>
<evidence type="ECO:0000256" key="13">
    <source>
        <dbReference type="ARBA" id="ARBA00023273"/>
    </source>
</evidence>
<dbReference type="Pfam" id="PF08385">
    <property type="entry name" value="DHC_N1"/>
    <property type="match status" value="1"/>
</dbReference>
<dbReference type="InterPro" id="IPR026983">
    <property type="entry name" value="DHC"/>
</dbReference>
<evidence type="ECO:0000256" key="6">
    <source>
        <dbReference type="ARBA" id="ARBA00022741"/>
    </source>
</evidence>
<evidence type="ECO:0000313" key="18">
    <source>
        <dbReference type="EMBL" id="EFN74800.1"/>
    </source>
</evidence>
<keyword evidence="9 14" id="KW-0175">Coiled coil</keyword>
<feature type="domain" description="Dynein heavy chain tail" evidence="15">
    <location>
        <begin position="156"/>
        <end position="722"/>
    </location>
</feature>
<dbReference type="Proteomes" id="UP000000311">
    <property type="component" value="Unassembled WGS sequence"/>
</dbReference>
<evidence type="ECO:0000256" key="8">
    <source>
        <dbReference type="ARBA" id="ARBA00023017"/>
    </source>
</evidence>
<dbReference type="GO" id="GO:0005874">
    <property type="term" value="C:microtubule"/>
    <property type="evidence" value="ECO:0007669"/>
    <property type="project" value="UniProtKB-KW"/>
</dbReference>
<dbReference type="Pfam" id="PF25007">
    <property type="entry name" value="DYH2-5-8_CC"/>
    <property type="match status" value="1"/>
</dbReference>
<dbReference type="Gene3D" id="1.10.287.2620">
    <property type="match status" value="1"/>
</dbReference>
<dbReference type="EMBL" id="GL434547">
    <property type="protein sequence ID" value="EFN74800.1"/>
    <property type="molecule type" value="Genomic_DNA"/>
</dbReference>
<feature type="domain" description="Dynein axonemal heavy chain 2/5/8 coiled-coil" evidence="17">
    <location>
        <begin position="1037"/>
        <end position="1154"/>
    </location>
</feature>
<dbReference type="FunFam" id="3.20.180.20:FF:000001">
    <property type="entry name" value="Dynein axonemal heavy chain 5"/>
    <property type="match status" value="1"/>
</dbReference>
<dbReference type="PANTHER" id="PTHR46532">
    <property type="entry name" value="MALE FERTILITY FACTOR KL5"/>
    <property type="match status" value="1"/>
</dbReference>
<dbReference type="Gene3D" id="1.20.58.60">
    <property type="match status" value="1"/>
</dbReference>
<keyword evidence="3" id="KW-0963">Cytoplasm</keyword>
<evidence type="ECO:0000256" key="10">
    <source>
        <dbReference type="ARBA" id="ARBA00023069"/>
    </source>
</evidence>
<evidence type="ECO:0000256" key="11">
    <source>
        <dbReference type="ARBA" id="ARBA00023175"/>
    </source>
</evidence>
<dbReference type="GO" id="GO:0051959">
    <property type="term" value="F:dynein light intermediate chain binding"/>
    <property type="evidence" value="ECO:0007669"/>
    <property type="project" value="InterPro"/>
</dbReference>
<evidence type="ECO:0000256" key="4">
    <source>
        <dbReference type="ARBA" id="ARBA00022701"/>
    </source>
</evidence>
<feature type="coiled-coil region" evidence="14">
    <location>
        <begin position="1291"/>
        <end position="1318"/>
    </location>
</feature>
<dbReference type="InterPro" id="IPR013594">
    <property type="entry name" value="Dynein_heavy_tail"/>
</dbReference>
<evidence type="ECO:0000256" key="5">
    <source>
        <dbReference type="ARBA" id="ARBA00022737"/>
    </source>
</evidence>
<sequence>MTTLRGLTDSDWTWKCDMDIREFFHDPSIPVLCVYHVDDDLTTEFSFPMVPVHELTYFVRQPNEILYPGNFRERILFGSLNDKVESHILDVIQNVFAPIFFTIETWPDTDFCTKLDTFLCNLTDLTYKMLGLTVIYVPLENREFTVEEGSADKELVKRMEGVLAHWNTQIKIALSDQEQATPHELLCLDDEYDFWTYRYDNLCGLNHQLHKSMVELIIDILLAAQSTYVRQFLMLKEEIEHGTIEAKSNIEFLSILKDTCAELKTCTTPASVAQYLPKMMHLFRTIWLNSPYYNTSEKISNLFSALSNQIVIMCKDFIDLADVFAGRTKKSMKLLDECIKLCEDYKTLYYKIASAHINLTLHPWDLDTGNIFRYIDIFIGRCQDMIEICQAMIDFARSDETAQILSPKFSGTSGEEHERVCQKIERLFYEALSEIEINSHKIFAVRDSTWHDNMIIFRSEMRNLEIMIENLIATVFMNVNNVQEGIEDLRSFYNYLNRKNLKSLFDSKNTSVWQIFADDIQRTKQEVLNEREEYPSITPYYAGRALNLRLKGDRLQSTRRMLEEAEWMPYCNMSEEIYHQGDIVIRSIEDSMKDLHAKWLYDVGENPRARLDRCLMRRSDSKSGLLECNIDPNILNLCRECSYWISLRFNIPVNIQLIHDKWSTLHFIYESVLAVTLAYNRIIEALSLTERALFRELIRQLNRKINPGLTKLTWNTDYVDSYIEDCFNETANVCLEPLTLSMCEIHLQGFIDTYKNSNFEVIKICENICDTPMIKIRVNYTYTLSVLKEELLHVRDETFQVMTQRLDMVFLYIMEIYEGFKNVIEESRTEWKDYLMKIDTVIEEAIRLCLKNSLIIMFEALHGTDTTGPSPLLLVQADIIDNKINFIPSLLEIATVIANISNILLEPLKDVPRLVKKFKMLRDKSFPFPKLYKEDKELIELQQKLNNEVSYCFAQVQNYLKTWEPFKDIWEMNKDLYIQRYEKLKPTVASFDADISKYIDVMNSVQLQETMTTVHFLDINSDGLKATIIEHCSIWQQKLTALLLRMTNAMVDHIYHYIAENSTKIMKEPTDLISMQSALQLFERLTAEIPKEEEEFPKIQEQFQTLEKYEVPLTYEFKRKLKDINRSWTAYLELLATCEVTLLEKKEEFKQILLTDATMFEEDVSSVVRRFNDTGPFTSDWNSKNALNWLAIFRKDIYSLRDREKLLKSRMMIFGINYPDSRELAQLDKVNNIFAQMSPSLFMLVYVFIRLSDTFLLAKDIAVIELVWQLTDEWNDAWERYKTGNFWTIELEEMDATANLLLRKLTKLSKELKEKNWEIVENTRLNVDKFRRTLPLITVLKNPAMRSRHWKQVKDTIDREFDETSEDFTLNAIIKMQMHNFAEQISEISNTATMELAIEVGLQNIKNTWETMPITMVAYKDRGIYRLKATDDIMQALEDHQVQLSSMKATKFVEPFAQEVDHWERTLSTIEEVLEMLLLVQREYAYLDNIFTSEDMKKQLPKETDDFDKVTSELAEHTSRMASYGLVLPATHVPPFAFFPPSLLPIPTILLAGLLEILNKLNDKLEALQLALEQYLETKRRVFPRLYFVSNDDILEILAHSKRPDLIQPHIRKLFANIKSLKLSKTLTGKHVADGMYSNEEEYVEFIEPVLLEGQIEYWLRNVEAAMRVTLREVLRQCRTALRKMLAKRDRWVKEWPGQPGITSTQIQWTSDCTRTLLRCK</sequence>
<dbReference type="FunFam" id="1.10.287.2620:FF:000002">
    <property type="entry name" value="Dynein heavy chain 2, axonemal"/>
    <property type="match status" value="1"/>
</dbReference>
<dbReference type="InterPro" id="IPR013602">
    <property type="entry name" value="Dynein_heavy_linker"/>
</dbReference>
<evidence type="ECO:0000313" key="19">
    <source>
        <dbReference type="Proteomes" id="UP000000311"/>
    </source>
</evidence>
<organism evidence="19">
    <name type="scientific">Camponotus floridanus</name>
    <name type="common">Florida carpenter ant</name>
    <dbReference type="NCBI Taxonomy" id="104421"/>
    <lineage>
        <taxon>Eukaryota</taxon>
        <taxon>Metazoa</taxon>
        <taxon>Ecdysozoa</taxon>
        <taxon>Arthropoda</taxon>
        <taxon>Hexapoda</taxon>
        <taxon>Insecta</taxon>
        <taxon>Pterygota</taxon>
        <taxon>Neoptera</taxon>
        <taxon>Endopterygota</taxon>
        <taxon>Hymenoptera</taxon>
        <taxon>Apocrita</taxon>
        <taxon>Aculeata</taxon>
        <taxon>Formicoidea</taxon>
        <taxon>Formicidae</taxon>
        <taxon>Formicinae</taxon>
        <taxon>Camponotus</taxon>
    </lineage>
</organism>
<dbReference type="Gene3D" id="3.20.180.20">
    <property type="entry name" value="Dynein heavy chain, N-terminal domain 2"/>
    <property type="match status" value="1"/>
</dbReference>
<dbReference type="Pfam" id="PF08393">
    <property type="entry name" value="DHC_N2"/>
    <property type="match status" value="1"/>
</dbReference>
<dbReference type="OMA" id="NCRELWD"/>
<evidence type="ECO:0000256" key="9">
    <source>
        <dbReference type="ARBA" id="ARBA00023054"/>
    </source>
</evidence>
<keyword evidence="6" id="KW-0547">Nucleotide-binding</keyword>
<dbReference type="InterPro" id="IPR042222">
    <property type="entry name" value="Dynein_2_N"/>
</dbReference>
<comment type="subcellular location">
    <subcellularLocation>
        <location evidence="1">Cytoplasm</location>
        <location evidence="1">Cytoskeleton</location>
        <location evidence="1">Cilium axoneme</location>
    </subcellularLocation>
</comment>
<dbReference type="InterPro" id="IPR042228">
    <property type="entry name" value="Dynein_linker_3"/>
</dbReference>
<keyword evidence="12" id="KW-0206">Cytoskeleton</keyword>
<protein>
    <submittedName>
        <fullName evidence="18">Dynein heavy chain 2, axonemal</fullName>
    </submittedName>
</protein>
<evidence type="ECO:0000256" key="1">
    <source>
        <dbReference type="ARBA" id="ARBA00004430"/>
    </source>
</evidence>
<keyword evidence="13" id="KW-0966">Cell projection</keyword>
<evidence type="ECO:0000259" key="15">
    <source>
        <dbReference type="Pfam" id="PF08385"/>
    </source>
</evidence>
<dbReference type="GO" id="GO:0007018">
    <property type="term" value="P:microtubule-based movement"/>
    <property type="evidence" value="ECO:0007669"/>
    <property type="project" value="InterPro"/>
</dbReference>
<dbReference type="GO" id="GO:0005858">
    <property type="term" value="C:axonemal dynein complex"/>
    <property type="evidence" value="ECO:0007669"/>
    <property type="project" value="TreeGrafter"/>
</dbReference>
<evidence type="ECO:0000259" key="16">
    <source>
        <dbReference type="Pfam" id="PF08393"/>
    </source>
</evidence>
<dbReference type="STRING" id="104421.E1ZVJ0"/>
<keyword evidence="7" id="KW-0067">ATP-binding</keyword>
<evidence type="ECO:0000256" key="7">
    <source>
        <dbReference type="ARBA" id="ARBA00022840"/>
    </source>
</evidence>
<keyword evidence="11" id="KW-0505">Motor protein</keyword>
<evidence type="ECO:0000259" key="17">
    <source>
        <dbReference type="Pfam" id="PF25007"/>
    </source>
</evidence>
<accession>E1ZVJ0</accession>
<dbReference type="PANTHER" id="PTHR46532:SF11">
    <property type="entry name" value="DYNEIN AXONEMAL HEAVY CHAIN 12"/>
    <property type="match status" value="1"/>
</dbReference>
<keyword evidence="4" id="KW-0493">Microtubule</keyword>
<feature type="coiled-coil region" evidence="14">
    <location>
        <begin position="1551"/>
        <end position="1578"/>
    </location>
</feature>
<evidence type="ECO:0000256" key="12">
    <source>
        <dbReference type="ARBA" id="ARBA00023212"/>
    </source>
</evidence>
<feature type="domain" description="Dynein heavy chain linker" evidence="16">
    <location>
        <begin position="1258"/>
        <end position="1678"/>
    </location>
</feature>
<keyword evidence="10" id="KW-0969">Cilium</keyword>
<dbReference type="InParanoid" id="E1ZVJ0"/>
<dbReference type="GO" id="GO:0045505">
    <property type="term" value="F:dynein intermediate chain binding"/>
    <property type="evidence" value="ECO:0007669"/>
    <property type="project" value="InterPro"/>
</dbReference>
<dbReference type="OrthoDB" id="10251809at2759"/>
<keyword evidence="19" id="KW-1185">Reference proteome</keyword>
<evidence type="ECO:0000256" key="3">
    <source>
        <dbReference type="ARBA" id="ARBA00022490"/>
    </source>
</evidence>
<comment type="similarity">
    <text evidence="2">Belongs to the dynein heavy chain family.</text>
</comment>
<dbReference type="SUPFAM" id="SSF46966">
    <property type="entry name" value="Spectrin repeat"/>
    <property type="match status" value="1"/>
</dbReference>
<name>E1ZVJ0_CAMFO</name>
<keyword evidence="8" id="KW-0243">Dynein</keyword>
<gene>
    <name evidence="18" type="ORF">EAG_05107</name>
</gene>
<dbReference type="Gene3D" id="1.20.140.100">
    <property type="entry name" value="Dynein heavy chain, N-terminal domain 2"/>
    <property type="match status" value="1"/>
</dbReference>